<gene>
    <name evidence="2" type="ORF">K461DRAFT_58020</name>
</gene>
<dbReference type="EMBL" id="ML996093">
    <property type="protein sequence ID" value="KAF2148186.1"/>
    <property type="molecule type" value="Genomic_DNA"/>
</dbReference>
<keyword evidence="3" id="KW-1185">Reference proteome</keyword>
<organism evidence="2 3">
    <name type="scientific">Myriangium duriaei CBS 260.36</name>
    <dbReference type="NCBI Taxonomy" id="1168546"/>
    <lineage>
        <taxon>Eukaryota</taxon>
        <taxon>Fungi</taxon>
        <taxon>Dikarya</taxon>
        <taxon>Ascomycota</taxon>
        <taxon>Pezizomycotina</taxon>
        <taxon>Dothideomycetes</taxon>
        <taxon>Dothideomycetidae</taxon>
        <taxon>Myriangiales</taxon>
        <taxon>Myriangiaceae</taxon>
        <taxon>Myriangium</taxon>
    </lineage>
</organism>
<protein>
    <submittedName>
        <fullName evidence="2">Uncharacterized protein</fullName>
    </submittedName>
</protein>
<accession>A0A9P4IR63</accession>
<feature type="compositionally biased region" description="Basic and acidic residues" evidence="1">
    <location>
        <begin position="58"/>
        <end position="76"/>
    </location>
</feature>
<comment type="caution">
    <text evidence="2">The sequence shown here is derived from an EMBL/GenBank/DDBJ whole genome shotgun (WGS) entry which is preliminary data.</text>
</comment>
<reference evidence="2" key="1">
    <citation type="journal article" date="2020" name="Stud. Mycol.">
        <title>101 Dothideomycetes genomes: a test case for predicting lifestyles and emergence of pathogens.</title>
        <authorList>
            <person name="Haridas S."/>
            <person name="Albert R."/>
            <person name="Binder M."/>
            <person name="Bloem J."/>
            <person name="Labutti K."/>
            <person name="Salamov A."/>
            <person name="Andreopoulos B."/>
            <person name="Baker S."/>
            <person name="Barry K."/>
            <person name="Bills G."/>
            <person name="Bluhm B."/>
            <person name="Cannon C."/>
            <person name="Castanera R."/>
            <person name="Culley D."/>
            <person name="Daum C."/>
            <person name="Ezra D."/>
            <person name="Gonzalez J."/>
            <person name="Henrissat B."/>
            <person name="Kuo A."/>
            <person name="Liang C."/>
            <person name="Lipzen A."/>
            <person name="Lutzoni F."/>
            <person name="Magnuson J."/>
            <person name="Mondo S."/>
            <person name="Nolan M."/>
            <person name="Ohm R."/>
            <person name="Pangilinan J."/>
            <person name="Park H.-J."/>
            <person name="Ramirez L."/>
            <person name="Alfaro M."/>
            <person name="Sun H."/>
            <person name="Tritt A."/>
            <person name="Yoshinaga Y."/>
            <person name="Zwiers L.-H."/>
            <person name="Turgeon B."/>
            <person name="Goodwin S."/>
            <person name="Spatafora J."/>
            <person name="Crous P."/>
            <person name="Grigoriev I."/>
        </authorList>
    </citation>
    <scope>NUCLEOTIDE SEQUENCE</scope>
    <source>
        <strain evidence="2">CBS 260.36</strain>
    </source>
</reference>
<sequence>MPAASGSDPRKRSLRQVQDDNDEPSQVKRQRHSGSSAQGLELEEVDLTTGNDIAQAMLKKEREDLVTSQKPDDDSAPKSFGEMTCIICMDNFTDLTATPCGEFSTMSNSNSLR</sequence>
<name>A0A9P4IR63_9PEZI</name>
<proteinExistence type="predicted"/>
<dbReference type="CDD" id="cd16449">
    <property type="entry name" value="RING-HC"/>
    <property type="match status" value="1"/>
</dbReference>
<evidence type="ECO:0000313" key="2">
    <source>
        <dbReference type="EMBL" id="KAF2148186.1"/>
    </source>
</evidence>
<dbReference type="OrthoDB" id="6270329at2759"/>
<evidence type="ECO:0000313" key="3">
    <source>
        <dbReference type="Proteomes" id="UP000799439"/>
    </source>
</evidence>
<feature type="region of interest" description="Disordered" evidence="1">
    <location>
        <begin position="1"/>
        <end position="79"/>
    </location>
</feature>
<evidence type="ECO:0000256" key="1">
    <source>
        <dbReference type="SAM" id="MobiDB-lite"/>
    </source>
</evidence>
<dbReference type="Proteomes" id="UP000799439">
    <property type="component" value="Unassembled WGS sequence"/>
</dbReference>
<dbReference type="AlphaFoldDB" id="A0A9P4IR63"/>